<keyword evidence="3" id="KW-0285">Flavoprotein</keyword>
<dbReference type="EMBL" id="JACHXU010000022">
    <property type="protein sequence ID" value="MBB3209324.1"/>
    <property type="molecule type" value="Genomic_DNA"/>
</dbReference>
<evidence type="ECO:0000256" key="3">
    <source>
        <dbReference type="ARBA" id="ARBA00022630"/>
    </source>
</evidence>
<organism evidence="8 9">
    <name type="scientific">Aporhodopirellula rubra</name>
    <dbReference type="NCBI Taxonomy" id="980271"/>
    <lineage>
        <taxon>Bacteria</taxon>
        <taxon>Pseudomonadati</taxon>
        <taxon>Planctomycetota</taxon>
        <taxon>Planctomycetia</taxon>
        <taxon>Pirellulales</taxon>
        <taxon>Pirellulaceae</taxon>
        <taxon>Aporhodopirellula</taxon>
    </lineage>
</organism>
<comment type="pathway">
    <text evidence="2">Pyrimidine metabolism; UMP biosynthesis via de novo pathway.</text>
</comment>
<keyword evidence="6 8" id="KW-0560">Oxidoreductase</keyword>
<dbReference type="PANTHER" id="PTHR48109:SF3">
    <property type="entry name" value="SLL0744 PROTEIN"/>
    <property type="match status" value="1"/>
</dbReference>
<dbReference type="GO" id="GO:1990663">
    <property type="term" value="F:dihydroorotate dehydrogenase (fumarate) activity"/>
    <property type="evidence" value="ECO:0007669"/>
    <property type="project" value="UniProtKB-EC"/>
</dbReference>
<dbReference type="AlphaFoldDB" id="A0A7W5E340"/>
<dbReference type="PANTHER" id="PTHR48109">
    <property type="entry name" value="DIHYDROOROTATE DEHYDROGENASE (QUINONE), MITOCHONDRIAL-RELATED"/>
    <property type="match status" value="1"/>
</dbReference>
<keyword evidence="9" id="KW-1185">Reference proteome</keyword>
<name>A0A7W5E340_9BACT</name>
<evidence type="ECO:0000313" key="8">
    <source>
        <dbReference type="EMBL" id="MBB3209324.1"/>
    </source>
</evidence>
<dbReference type="Proteomes" id="UP000536179">
    <property type="component" value="Unassembled WGS sequence"/>
</dbReference>
<evidence type="ECO:0000256" key="2">
    <source>
        <dbReference type="ARBA" id="ARBA00004725"/>
    </source>
</evidence>
<sequence length="335" mass="36770">MSVNLTTRYLGLSLKNPLVVSACPLSGNIETLRQLEDCGASAAVLPSLFEEQIEHLDSELAHLYDFSANSGAESQNYFPEMENYNAGPDGYIDHLKAAKAAVDMPIIASLNGTTVGGWIRYAKMIEDAGADALELNIFFVPTERNLSGEQVEQRYVDLVSTIRGAISIPLAVKIGPHFSSPADMALRLVNAGADGLVLFNRYLEPDIDLDTLEVVPRLVLSTEQKDRLPLRWIAVLRSRVIASLAANSGIHERDDVIKVLLAGADVAMMASALLKYGPTHITKLLEQLQSWLEEHEYESVKQMKGSVSQANCIDPSAYERANYTRALVSYQSKFV</sequence>
<keyword evidence="4" id="KW-0288">FMN</keyword>
<dbReference type="SUPFAM" id="SSF51395">
    <property type="entry name" value="FMN-linked oxidoreductases"/>
    <property type="match status" value="1"/>
</dbReference>
<evidence type="ECO:0000259" key="7">
    <source>
        <dbReference type="Pfam" id="PF01180"/>
    </source>
</evidence>
<keyword evidence="5" id="KW-0665">Pyrimidine biosynthesis</keyword>
<dbReference type="InterPro" id="IPR012135">
    <property type="entry name" value="Dihydroorotate_DH_1_2"/>
</dbReference>
<comment type="caution">
    <text evidence="8">The sequence shown here is derived from an EMBL/GenBank/DDBJ whole genome shotgun (WGS) entry which is preliminary data.</text>
</comment>
<dbReference type="Gene3D" id="3.20.20.70">
    <property type="entry name" value="Aldolase class I"/>
    <property type="match status" value="1"/>
</dbReference>
<dbReference type="RefSeq" id="WP_184307821.1">
    <property type="nucleotide sequence ID" value="NZ_JACHXU010000022.1"/>
</dbReference>
<dbReference type="GO" id="GO:0006207">
    <property type="term" value="P:'de novo' pyrimidine nucleobase biosynthetic process"/>
    <property type="evidence" value="ECO:0007669"/>
    <property type="project" value="TreeGrafter"/>
</dbReference>
<proteinExistence type="predicted"/>
<reference evidence="8 9" key="1">
    <citation type="submission" date="2020-08" db="EMBL/GenBank/DDBJ databases">
        <title>Genomic Encyclopedia of Type Strains, Phase III (KMG-III): the genomes of soil and plant-associated and newly described type strains.</title>
        <authorList>
            <person name="Whitman W."/>
        </authorList>
    </citation>
    <scope>NUCLEOTIDE SEQUENCE [LARGE SCALE GENOMIC DNA]</scope>
    <source>
        <strain evidence="8 9">CECT 8075</strain>
    </source>
</reference>
<accession>A0A7W5E340</accession>
<dbReference type="PIRSF" id="PIRSF000164">
    <property type="entry name" value="DHO_oxidase"/>
    <property type="match status" value="1"/>
</dbReference>
<dbReference type="UniPathway" id="UPA00070"/>
<protein>
    <submittedName>
        <fullName evidence="8">Dihydroorotate dehydrogenase (Fumarate)</fullName>
        <ecNumber evidence="8">1.3.98.1</ecNumber>
    </submittedName>
</protein>
<evidence type="ECO:0000256" key="4">
    <source>
        <dbReference type="ARBA" id="ARBA00022643"/>
    </source>
</evidence>
<dbReference type="GO" id="GO:0005737">
    <property type="term" value="C:cytoplasm"/>
    <property type="evidence" value="ECO:0007669"/>
    <property type="project" value="InterPro"/>
</dbReference>
<comment type="cofactor">
    <cofactor evidence="1">
        <name>FMN</name>
        <dbReference type="ChEBI" id="CHEBI:58210"/>
    </cofactor>
</comment>
<dbReference type="EC" id="1.3.98.1" evidence="8"/>
<dbReference type="CDD" id="cd04739">
    <property type="entry name" value="DHOD_like"/>
    <property type="match status" value="1"/>
</dbReference>
<dbReference type="InterPro" id="IPR013785">
    <property type="entry name" value="Aldolase_TIM"/>
</dbReference>
<evidence type="ECO:0000256" key="5">
    <source>
        <dbReference type="ARBA" id="ARBA00022975"/>
    </source>
</evidence>
<feature type="domain" description="Dihydroorotate dehydrogenase catalytic" evidence="7">
    <location>
        <begin position="85"/>
        <end position="292"/>
    </location>
</feature>
<gene>
    <name evidence="8" type="ORF">FHS27_005164</name>
</gene>
<dbReference type="NCBIfam" id="NF005741">
    <property type="entry name" value="PRK07565.1"/>
    <property type="match status" value="1"/>
</dbReference>
<evidence type="ECO:0000256" key="6">
    <source>
        <dbReference type="ARBA" id="ARBA00023002"/>
    </source>
</evidence>
<dbReference type="Pfam" id="PF01180">
    <property type="entry name" value="DHO_dh"/>
    <property type="match status" value="1"/>
</dbReference>
<evidence type="ECO:0000313" key="9">
    <source>
        <dbReference type="Proteomes" id="UP000536179"/>
    </source>
</evidence>
<evidence type="ECO:0000256" key="1">
    <source>
        <dbReference type="ARBA" id="ARBA00001917"/>
    </source>
</evidence>
<dbReference type="InterPro" id="IPR050074">
    <property type="entry name" value="DHO_dehydrogenase"/>
</dbReference>
<dbReference type="GO" id="GO:0044205">
    <property type="term" value="P:'de novo' UMP biosynthetic process"/>
    <property type="evidence" value="ECO:0007669"/>
    <property type="project" value="UniProtKB-UniPathway"/>
</dbReference>
<dbReference type="InterPro" id="IPR005720">
    <property type="entry name" value="Dihydroorotate_DH_cat"/>
</dbReference>